<dbReference type="Pfam" id="PF13424">
    <property type="entry name" value="TPR_12"/>
    <property type="match status" value="1"/>
</dbReference>
<feature type="transmembrane region" description="Helical" evidence="3">
    <location>
        <begin position="447"/>
        <end position="467"/>
    </location>
</feature>
<dbReference type="GO" id="GO:0006355">
    <property type="term" value="P:regulation of DNA-templated transcription"/>
    <property type="evidence" value="ECO:0007669"/>
    <property type="project" value="InterPro"/>
</dbReference>
<dbReference type="SMART" id="SM00421">
    <property type="entry name" value="HTH_LUXR"/>
    <property type="match status" value="1"/>
</dbReference>
<name>A0A3A1N4S5_9FLAO</name>
<evidence type="ECO:0000259" key="4">
    <source>
        <dbReference type="SMART" id="SM00421"/>
    </source>
</evidence>
<gene>
    <name evidence="5" type="ORF">D2V08_14255</name>
</gene>
<evidence type="ECO:0000313" key="6">
    <source>
        <dbReference type="Proteomes" id="UP000266067"/>
    </source>
</evidence>
<evidence type="ECO:0000256" key="1">
    <source>
        <dbReference type="PROSITE-ProRule" id="PRU00339"/>
    </source>
</evidence>
<feature type="coiled-coil region" evidence="2">
    <location>
        <begin position="471"/>
        <end position="519"/>
    </location>
</feature>
<dbReference type="InterPro" id="IPR036388">
    <property type="entry name" value="WH-like_DNA-bd_sf"/>
</dbReference>
<proteinExistence type="predicted"/>
<reference evidence="5 6" key="1">
    <citation type="submission" date="2018-08" db="EMBL/GenBank/DDBJ databases">
        <title>Proposal of Muricauda 72 sp.nov. and Muricauda NH166 sp.nov., isolated from seawater.</title>
        <authorList>
            <person name="Cheng H."/>
            <person name="Wu Y.-H."/>
            <person name="Guo L.-L."/>
            <person name="Xu X.-W."/>
        </authorList>
    </citation>
    <scope>NUCLEOTIDE SEQUENCE [LARGE SCALE GENOMIC DNA]</scope>
    <source>
        <strain evidence="5 6">KCTC 22173</strain>
    </source>
</reference>
<feature type="domain" description="HTH luxR-type" evidence="4">
    <location>
        <begin position="565"/>
        <end position="622"/>
    </location>
</feature>
<keyword evidence="2" id="KW-0175">Coiled coil</keyword>
<accession>A0A3A1N4S5</accession>
<dbReference type="InterPro" id="IPR011990">
    <property type="entry name" value="TPR-like_helical_dom_sf"/>
</dbReference>
<keyword evidence="1" id="KW-0802">TPR repeat</keyword>
<sequence length="625" mass="71224">MFILVSKSASMKTISHVLGGLLLLSTNLLFAQKDSTLDSLLTVYQNQSEGIDKIETLDHLYYEVFQKKKPEDVLPYVKEQLRLSKAFDYQKGEGDALYNYGNYHRRTYSFDSARYYFQLAKPIWETIKNKAGMFKTLNGLAKVEQLSGNFDKSIALYENVMQTAIDMKSGIRIAETNREIATIYMDKGVYELGIKHMLAGLSGLDSLKKPHPRQRADMLVGVGRIESLRGNDEAALEPLMEGLEIFEDQENHLWACITHTEIGYAYLGLDNIDKGIEHFKKSLEISINSGRKGFEAICYHNLGLANRKKGNLDLAEQFLKKSIDLGKTTANNSVSSLNELGSLSLEKNEPLESIKHHTEAIQLANSIKSLVELKDGYKGRSLAYELNGQYQKALEDKKQFIILNDSIFNSTKSQQIEELRTIYETEKKEQQIALLEQEAKVSKLQKYLLGGGLGLSVLVFGFGFYGVRQKLKRNKAEKAKLDAELDFKKKELTTHALHLAKKNEVLESIKQKAEALKKEESVKTGYQNLIRTIDFDLQDDNNWKNFSRYFEEVHKDFNSNVKARFPEVTPNELRLLALLKMNLSSKEIANMLNISHEGIKKARYRLRKKLNIQTEDSLQDLVLSL</sequence>
<evidence type="ECO:0000313" key="5">
    <source>
        <dbReference type="EMBL" id="RIV30273.1"/>
    </source>
</evidence>
<dbReference type="Gene3D" id="1.25.40.10">
    <property type="entry name" value="Tetratricopeptide repeat domain"/>
    <property type="match status" value="3"/>
</dbReference>
<dbReference type="PANTHER" id="PTHR10098">
    <property type="entry name" value="RAPSYN-RELATED"/>
    <property type="match status" value="1"/>
</dbReference>
<evidence type="ECO:0000256" key="2">
    <source>
        <dbReference type="SAM" id="Coils"/>
    </source>
</evidence>
<dbReference type="Gene3D" id="1.10.10.10">
    <property type="entry name" value="Winged helix-like DNA-binding domain superfamily/Winged helix DNA-binding domain"/>
    <property type="match status" value="1"/>
</dbReference>
<dbReference type="AlphaFoldDB" id="A0A3A1N4S5"/>
<dbReference type="InterPro" id="IPR000792">
    <property type="entry name" value="Tscrpt_reg_LuxR_C"/>
</dbReference>
<evidence type="ECO:0000256" key="3">
    <source>
        <dbReference type="SAM" id="Phobius"/>
    </source>
</evidence>
<feature type="repeat" description="TPR" evidence="1">
    <location>
        <begin position="256"/>
        <end position="289"/>
    </location>
</feature>
<dbReference type="InterPro" id="IPR019734">
    <property type="entry name" value="TPR_rpt"/>
</dbReference>
<dbReference type="SUPFAM" id="SSF46894">
    <property type="entry name" value="C-terminal effector domain of the bipartite response regulators"/>
    <property type="match status" value="1"/>
</dbReference>
<dbReference type="OrthoDB" id="1090267at2"/>
<dbReference type="SUPFAM" id="SSF48452">
    <property type="entry name" value="TPR-like"/>
    <property type="match status" value="2"/>
</dbReference>
<keyword evidence="3" id="KW-0812">Transmembrane</keyword>
<dbReference type="Proteomes" id="UP000266067">
    <property type="component" value="Unassembled WGS sequence"/>
</dbReference>
<dbReference type="EMBL" id="QXFH01000077">
    <property type="protein sequence ID" value="RIV30273.1"/>
    <property type="molecule type" value="Genomic_DNA"/>
</dbReference>
<dbReference type="InterPro" id="IPR016032">
    <property type="entry name" value="Sig_transdc_resp-reg_C-effctor"/>
</dbReference>
<keyword evidence="3" id="KW-1133">Transmembrane helix</keyword>
<organism evidence="5 6">
    <name type="scientific">Flagellimonas lutimaris</name>
    <dbReference type="NCBI Taxonomy" id="475082"/>
    <lineage>
        <taxon>Bacteria</taxon>
        <taxon>Pseudomonadati</taxon>
        <taxon>Bacteroidota</taxon>
        <taxon>Flavobacteriia</taxon>
        <taxon>Flavobacteriales</taxon>
        <taxon>Flavobacteriaceae</taxon>
        <taxon>Flagellimonas</taxon>
    </lineage>
</organism>
<keyword evidence="6" id="KW-1185">Reference proteome</keyword>
<keyword evidence="3" id="KW-0472">Membrane</keyword>
<comment type="caution">
    <text evidence="5">The sequence shown here is derived from an EMBL/GenBank/DDBJ whole genome shotgun (WGS) entry which is preliminary data.</text>
</comment>
<dbReference type="SMART" id="SM00028">
    <property type="entry name" value="TPR"/>
    <property type="match status" value="7"/>
</dbReference>
<dbReference type="PROSITE" id="PS50005">
    <property type="entry name" value="TPR"/>
    <property type="match status" value="1"/>
</dbReference>
<protein>
    <recommendedName>
        <fullName evidence="4">HTH luxR-type domain-containing protein</fullName>
    </recommendedName>
</protein>
<dbReference type="GO" id="GO:0003677">
    <property type="term" value="F:DNA binding"/>
    <property type="evidence" value="ECO:0007669"/>
    <property type="project" value="InterPro"/>
</dbReference>